<protein>
    <submittedName>
        <fullName evidence="2">Uncharacterized protein</fullName>
    </submittedName>
</protein>
<feature type="transmembrane region" description="Helical" evidence="1">
    <location>
        <begin position="283"/>
        <end position="303"/>
    </location>
</feature>
<keyword evidence="1" id="KW-0812">Transmembrane</keyword>
<feature type="transmembrane region" description="Helical" evidence="1">
    <location>
        <begin position="90"/>
        <end position="106"/>
    </location>
</feature>
<organism evidence="2 3">
    <name type="scientific">Ferroacidibacillus organovorans</name>
    <dbReference type="NCBI Taxonomy" id="1765683"/>
    <lineage>
        <taxon>Bacteria</taxon>
        <taxon>Bacillati</taxon>
        <taxon>Bacillota</taxon>
        <taxon>Bacilli</taxon>
        <taxon>Bacillales</taxon>
        <taxon>Alicyclobacillaceae</taxon>
        <taxon>Ferroacidibacillus</taxon>
    </lineage>
</organism>
<feature type="transmembrane region" description="Helical" evidence="1">
    <location>
        <begin position="166"/>
        <end position="186"/>
    </location>
</feature>
<keyword evidence="1" id="KW-0472">Membrane</keyword>
<proteinExistence type="predicted"/>
<feature type="transmembrane region" description="Helical" evidence="1">
    <location>
        <begin position="54"/>
        <end position="70"/>
    </location>
</feature>
<evidence type="ECO:0000256" key="1">
    <source>
        <dbReference type="SAM" id="Phobius"/>
    </source>
</evidence>
<feature type="transmembrane region" description="Helical" evidence="1">
    <location>
        <begin position="20"/>
        <end position="42"/>
    </location>
</feature>
<evidence type="ECO:0000313" key="2">
    <source>
        <dbReference type="EMBL" id="OAG93212.1"/>
    </source>
</evidence>
<reference evidence="2 3" key="1">
    <citation type="submission" date="2016-02" db="EMBL/GenBank/DDBJ databases">
        <title>Draft genome sequence of Acidibacillus ferrooxidans SLC66.</title>
        <authorList>
            <person name="Oliveira G."/>
            <person name="Nancucheo I."/>
            <person name="Dall'Agnol H."/>
            <person name="Johnson B."/>
            <person name="Oliveira R."/>
            <person name="Nunes G.L."/>
            <person name="Tzotzos G."/>
            <person name="Orellana S.C."/>
            <person name="Salim A.C."/>
            <person name="Araujo F.M."/>
        </authorList>
    </citation>
    <scope>NUCLEOTIDE SEQUENCE [LARGE SCALE GENOMIC DNA]</scope>
    <source>
        <strain evidence="2 3">SLC66</strain>
    </source>
</reference>
<evidence type="ECO:0000313" key="3">
    <source>
        <dbReference type="Proteomes" id="UP000077421"/>
    </source>
</evidence>
<dbReference type="EMBL" id="LSUQ01000045">
    <property type="protein sequence ID" value="OAG93212.1"/>
    <property type="molecule type" value="Genomic_DNA"/>
</dbReference>
<feature type="transmembrane region" description="Helical" evidence="1">
    <location>
        <begin position="127"/>
        <end position="154"/>
    </location>
</feature>
<dbReference type="AlphaFoldDB" id="A0A853K817"/>
<dbReference type="RefSeq" id="WP_067566118.1">
    <property type="nucleotide sequence ID" value="NZ_LSUQ01000045.1"/>
</dbReference>
<feature type="transmembrane region" description="Helical" evidence="1">
    <location>
        <begin position="193"/>
        <end position="214"/>
    </location>
</feature>
<name>A0A853K817_9BACL</name>
<sequence>MIHSYFKQNSAPRFREWQTYRTWLLGVGLVLMVGPIFNLLSVFYHTGQNRAESVFWYALVPAIYGFTYPHSRALAPISAIHPYSDPSISVSWALIALALGVILWAKDRVVDLQYIARKVPIKRTETIFSKIGLGFAIVLGIQLLRGGITVFLNAWAGAPLSWDVVIGWWITNSLGMLVALITAFLFTSVVTFWIPGAVLAIASLFLPFAIASILDKIVGYNASSPFFGVSISDPKIPPALADPFAWLKALSPLKFTGTSSSIGGNPVQIGFDSAAHYLFMAGWVWAFWGIWIVTALVLTIRLFNQSPTE</sequence>
<keyword evidence="1" id="KW-1133">Transmembrane helix</keyword>
<gene>
    <name evidence="2" type="ORF">AYW79_11775</name>
</gene>
<comment type="caution">
    <text evidence="2">The sequence shown here is derived from an EMBL/GenBank/DDBJ whole genome shotgun (WGS) entry which is preliminary data.</text>
</comment>
<dbReference type="Proteomes" id="UP000077421">
    <property type="component" value="Unassembled WGS sequence"/>
</dbReference>
<accession>A0A853K817</accession>